<dbReference type="Proteomes" id="UP000221653">
    <property type="component" value="Unassembled WGS sequence"/>
</dbReference>
<dbReference type="InterPro" id="IPR036412">
    <property type="entry name" value="HAD-like_sf"/>
</dbReference>
<accession>A0A2A9DP70</accession>
<evidence type="ECO:0008006" key="3">
    <source>
        <dbReference type="Google" id="ProtNLM"/>
    </source>
</evidence>
<comment type="caution">
    <text evidence="1">The sequence shown here is derived from an EMBL/GenBank/DDBJ whole genome shotgun (WGS) entry which is preliminary data.</text>
</comment>
<gene>
    <name evidence="1" type="ORF">ATK06_0861</name>
</gene>
<dbReference type="PANTHER" id="PTHR10000">
    <property type="entry name" value="PHOSPHOSERINE PHOSPHATASE"/>
    <property type="match status" value="1"/>
</dbReference>
<dbReference type="CDD" id="cd07516">
    <property type="entry name" value="HAD_Pase"/>
    <property type="match status" value="1"/>
</dbReference>
<dbReference type="GO" id="GO:0005829">
    <property type="term" value="C:cytosol"/>
    <property type="evidence" value="ECO:0007669"/>
    <property type="project" value="TreeGrafter"/>
</dbReference>
<sequence length="289" mass="31717">MEPVTAPTPAQRPAEKPLLIASDIDGTFITSADRVTPRLRDVVMRARREGAEIALVTGRPHRWLYPVLDQLPFRPVCITANGAVMFDSATEEIVTRHELAPQTMRDVVKQARKALYDATSGSLALAVERVGADAFASDEECFAVTKEYVHTWAAGGFAVETDEEITSQPAVKLLLRNPDMTAPEMHRIIAPWIDPAQAHVTYSMNEGLLEVAVPGVNKALGVRALCELHDVPRERTVAFGDMANDIEMLEWVNFGVAMGNANPEVKAVADFVGPTNDENGVAEVLEWWF</sequence>
<dbReference type="AlphaFoldDB" id="A0A2A9DP70"/>
<dbReference type="OrthoDB" id="3180855at2"/>
<evidence type="ECO:0000313" key="1">
    <source>
        <dbReference type="EMBL" id="PFG27782.1"/>
    </source>
</evidence>
<organism evidence="1 2">
    <name type="scientific">Corynebacterium renale</name>
    <dbReference type="NCBI Taxonomy" id="1724"/>
    <lineage>
        <taxon>Bacteria</taxon>
        <taxon>Bacillati</taxon>
        <taxon>Actinomycetota</taxon>
        <taxon>Actinomycetes</taxon>
        <taxon>Mycobacteriales</taxon>
        <taxon>Corynebacteriaceae</taxon>
        <taxon>Corynebacterium</taxon>
    </lineage>
</organism>
<keyword evidence="2" id="KW-1185">Reference proteome</keyword>
<dbReference type="SFLD" id="SFLDS00003">
    <property type="entry name" value="Haloacid_Dehalogenase"/>
    <property type="match status" value="1"/>
</dbReference>
<dbReference type="SUPFAM" id="SSF56784">
    <property type="entry name" value="HAD-like"/>
    <property type="match status" value="1"/>
</dbReference>
<dbReference type="SFLD" id="SFLDG01140">
    <property type="entry name" value="C2.B:_Phosphomannomutase_and_P"/>
    <property type="match status" value="1"/>
</dbReference>
<protein>
    <recommendedName>
        <fullName evidence="3">Cof subfamily protein (Haloacid dehalogenase superfamily)/HAD superfamily hydrolase (TIGR01484 family)</fullName>
    </recommendedName>
</protein>
<dbReference type="InterPro" id="IPR023214">
    <property type="entry name" value="HAD_sf"/>
</dbReference>
<dbReference type="RefSeq" id="WP_048381173.1">
    <property type="nucleotide sequence ID" value="NZ_LDYE01000009.1"/>
</dbReference>
<dbReference type="STRING" id="1724.GCA_001044175_02472"/>
<dbReference type="NCBIfam" id="TIGR01484">
    <property type="entry name" value="HAD-SF-IIB"/>
    <property type="match status" value="1"/>
</dbReference>
<reference evidence="1 2" key="1">
    <citation type="submission" date="2017-10" db="EMBL/GenBank/DDBJ databases">
        <title>Sequencing the genomes of 1000 actinobacteria strains.</title>
        <authorList>
            <person name="Klenk H.-P."/>
        </authorList>
    </citation>
    <scope>NUCLEOTIDE SEQUENCE [LARGE SCALE GENOMIC DNA]</scope>
    <source>
        <strain evidence="1 2">DSM 20688</strain>
    </source>
</reference>
<dbReference type="Gene3D" id="3.40.50.1000">
    <property type="entry name" value="HAD superfamily/HAD-like"/>
    <property type="match status" value="1"/>
</dbReference>
<name>A0A2A9DP70_9CORY</name>
<dbReference type="Gene3D" id="3.30.1240.10">
    <property type="match status" value="1"/>
</dbReference>
<evidence type="ECO:0000313" key="2">
    <source>
        <dbReference type="Proteomes" id="UP000221653"/>
    </source>
</evidence>
<dbReference type="InterPro" id="IPR000150">
    <property type="entry name" value="Cof"/>
</dbReference>
<dbReference type="InterPro" id="IPR006379">
    <property type="entry name" value="HAD-SF_hydro_IIB"/>
</dbReference>
<dbReference type="EMBL" id="PDJF01000001">
    <property type="protein sequence ID" value="PFG27782.1"/>
    <property type="molecule type" value="Genomic_DNA"/>
</dbReference>
<dbReference type="GO" id="GO:0000287">
    <property type="term" value="F:magnesium ion binding"/>
    <property type="evidence" value="ECO:0007669"/>
    <property type="project" value="TreeGrafter"/>
</dbReference>
<dbReference type="Pfam" id="PF08282">
    <property type="entry name" value="Hydrolase_3"/>
    <property type="match status" value="1"/>
</dbReference>
<dbReference type="GO" id="GO:0016791">
    <property type="term" value="F:phosphatase activity"/>
    <property type="evidence" value="ECO:0007669"/>
    <property type="project" value="TreeGrafter"/>
</dbReference>
<dbReference type="NCBIfam" id="TIGR00099">
    <property type="entry name" value="Cof-subfamily"/>
    <property type="match status" value="1"/>
</dbReference>
<dbReference type="PANTHER" id="PTHR10000:SF8">
    <property type="entry name" value="HAD SUPERFAMILY HYDROLASE-LIKE, TYPE 3"/>
    <property type="match status" value="1"/>
</dbReference>
<proteinExistence type="predicted"/>